<dbReference type="EMBL" id="CM045758">
    <property type="protein sequence ID" value="KAI8030378.1"/>
    <property type="molecule type" value="Genomic_DNA"/>
</dbReference>
<name>A0ACC0IY63_9ERIC</name>
<organism evidence="1 2">
    <name type="scientific">Camellia lanceoleosa</name>
    <dbReference type="NCBI Taxonomy" id="1840588"/>
    <lineage>
        <taxon>Eukaryota</taxon>
        <taxon>Viridiplantae</taxon>
        <taxon>Streptophyta</taxon>
        <taxon>Embryophyta</taxon>
        <taxon>Tracheophyta</taxon>
        <taxon>Spermatophyta</taxon>
        <taxon>Magnoliopsida</taxon>
        <taxon>eudicotyledons</taxon>
        <taxon>Gunneridae</taxon>
        <taxon>Pentapetalae</taxon>
        <taxon>asterids</taxon>
        <taxon>Ericales</taxon>
        <taxon>Theaceae</taxon>
        <taxon>Camellia</taxon>
    </lineage>
</organism>
<keyword evidence="2" id="KW-1185">Reference proteome</keyword>
<sequence length="113" mass="13415">MEEQNSVMFDDWLTNHIQAPEEIWEFYEDKTYGVIKYLRTVCKHTRDVIQNTWSGKILNELYQFGDNNDCRKYLSAKNIVKLTRHGLFGYKGLKFWVSCAADDTIHTLRKGFQ</sequence>
<evidence type="ECO:0000313" key="2">
    <source>
        <dbReference type="Proteomes" id="UP001060215"/>
    </source>
</evidence>
<evidence type="ECO:0000313" key="1">
    <source>
        <dbReference type="EMBL" id="KAI8030378.1"/>
    </source>
</evidence>
<accession>A0ACC0IY63</accession>
<gene>
    <name evidence="1" type="ORF">LOK49_LG01G04133</name>
</gene>
<dbReference type="Proteomes" id="UP001060215">
    <property type="component" value="Chromosome 1"/>
</dbReference>
<comment type="caution">
    <text evidence="1">The sequence shown here is derived from an EMBL/GenBank/DDBJ whole genome shotgun (WGS) entry which is preliminary data.</text>
</comment>
<proteinExistence type="predicted"/>
<protein>
    <submittedName>
        <fullName evidence="1">Uncharacterized protein</fullName>
    </submittedName>
</protein>
<reference evidence="1 2" key="1">
    <citation type="journal article" date="2022" name="Plant J.">
        <title>Chromosome-level genome of Camellia lanceoleosa provides a valuable resource for understanding genome evolution and self-incompatibility.</title>
        <authorList>
            <person name="Gong W."/>
            <person name="Xiao S."/>
            <person name="Wang L."/>
            <person name="Liao Z."/>
            <person name="Chang Y."/>
            <person name="Mo W."/>
            <person name="Hu G."/>
            <person name="Li W."/>
            <person name="Zhao G."/>
            <person name="Zhu H."/>
            <person name="Hu X."/>
            <person name="Ji K."/>
            <person name="Xiang X."/>
            <person name="Song Q."/>
            <person name="Yuan D."/>
            <person name="Jin S."/>
            <person name="Zhang L."/>
        </authorList>
    </citation>
    <scope>NUCLEOTIDE SEQUENCE [LARGE SCALE GENOMIC DNA]</scope>
    <source>
        <strain evidence="1">SQ_2022a</strain>
    </source>
</reference>